<dbReference type="OrthoDB" id="3183855at2"/>
<dbReference type="Pfam" id="PF00137">
    <property type="entry name" value="ATP-synt_C"/>
    <property type="match status" value="1"/>
</dbReference>
<dbReference type="AlphaFoldDB" id="A0A511AEK8"/>
<keyword evidence="8 14" id="KW-1133">Transmembrane helix</keyword>
<dbReference type="Gene3D" id="1.20.20.10">
    <property type="entry name" value="F1F0 ATP synthase subunit C"/>
    <property type="match status" value="1"/>
</dbReference>
<dbReference type="HAMAP" id="MF_01396">
    <property type="entry name" value="ATP_synth_c_bact"/>
    <property type="match status" value="1"/>
</dbReference>
<dbReference type="NCBIfam" id="NF005363">
    <property type="entry name" value="PRK06876.1"/>
    <property type="match status" value="1"/>
</dbReference>
<dbReference type="CDD" id="cd18121">
    <property type="entry name" value="ATP-synt_Fo_c"/>
    <property type="match status" value="1"/>
</dbReference>
<dbReference type="GO" id="GO:0008289">
    <property type="term" value="F:lipid binding"/>
    <property type="evidence" value="ECO:0007669"/>
    <property type="project" value="UniProtKB-KW"/>
</dbReference>
<keyword evidence="11 14" id="KW-0472">Membrane</keyword>
<dbReference type="PRINTS" id="PR00124">
    <property type="entry name" value="ATPASEC"/>
</dbReference>
<name>A0A511AEK8_9MICO</name>
<dbReference type="GO" id="GO:0045259">
    <property type="term" value="C:proton-transporting ATP synthase complex"/>
    <property type="evidence" value="ECO:0007669"/>
    <property type="project" value="UniProtKB-KW"/>
</dbReference>
<keyword evidence="9 14" id="KW-0406">Ion transport</keyword>
<evidence type="ECO:0000259" key="15">
    <source>
        <dbReference type="Pfam" id="PF00137"/>
    </source>
</evidence>
<feature type="transmembrane region" description="Helical" evidence="14">
    <location>
        <begin position="59"/>
        <end position="80"/>
    </location>
</feature>
<keyword evidence="3 14" id="KW-0813">Transport</keyword>
<evidence type="ECO:0000313" key="16">
    <source>
        <dbReference type="EMBL" id="GEK85071.1"/>
    </source>
</evidence>
<sequence>MDPISVLAQINVDITGSIANVGYGLAAIGPAIGVGIVVGKTIEGIARQPELSGKLQGTMWIGIAFTEALAFVGIGVAFLFGY</sequence>
<dbReference type="Proteomes" id="UP000321225">
    <property type="component" value="Unassembled WGS sequence"/>
</dbReference>
<keyword evidence="6 14" id="KW-0812">Transmembrane</keyword>
<accession>A0A511AEK8</accession>
<evidence type="ECO:0000256" key="5">
    <source>
        <dbReference type="ARBA" id="ARBA00022547"/>
    </source>
</evidence>
<proteinExistence type="inferred from homology"/>
<evidence type="ECO:0000256" key="14">
    <source>
        <dbReference type="HAMAP-Rule" id="MF_01396"/>
    </source>
</evidence>
<dbReference type="SUPFAM" id="SSF81333">
    <property type="entry name" value="F1F0 ATP synthase subunit C"/>
    <property type="match status" value="1"/>
</dbReference>
<dbReference type="RefSeq" id="WP_147037730.1">
    <property type="nucleotide sequence ID" value="NZ_BJUW01000001.1"/>
</dbReference>
<evidence type="ECO:0000256" key="7">
    <source>
        <dbReference type="ARBA" id="ARBA00022781"/>
    </source>
</evidence>
<evidence type="ECO:0000256" key="6">
    <source>
        <dbReference type="ARBA" id="ARBA00022692"/>
    </source>
</evidence>
<comment type="subcellular location">
    <subcellularLocation>
        <location evidence="1 14">Cell membrane</location>
        <topology evidence="1 14">Multi-pass membrane protein</topology>
    </subcellularLocation>
</comment>
<keyword evidence="5 14" id="KW-0138">CF(0)</keyword>
<dbReference type="PANTHER" id="PTHR10031">
    <property type="entry name" value="ATP SYNTHASE LIPID-BINDING PROTEIN, MITOCHONDRIAL"/>
    <property type="match status" value="1"/>
</dbReference>
<reference evidence="16 17" key="1">
    <citation type="submission" date="2019-07" db="EMBL/GenBank/DDBJ databases">
        <title>Whole genome shotgun sequence of Microbacterium aerolatum NBRC 103071.</title>
        <authorList>
            <person name="Hosoyama A."/>
            <person name="Uohara A."/>
            <person name="Ohji S."/>
            <person name="Ichikawa N."/>
        </authorList>
    </citation>
    <scope>NUCLEOTIDE SEQUENCE [LARGE SCALE GENOMIC DNA]</scope>
    <source>
        <strain evidence="16 17">NBRC 103071</strain>
    </source>
</reference>
<protein>
    <recommendedName>
        <fullName evidence="14">ATP synthase subunit c</fullName>
    </recommendedName>
    <alternativeName>
        <fullName evidence="14">ATP synthase F(0) sector subunit c</fullName>
    </alternativeName>
    <alternativeName>
        <fullName evidence="14">F-type ATPase subunit c</fullName>
        <shortName evidence="14">F-ATPase subunit c</shortName>
    </alternativeName>
    <alternativeName>
        <fullName evidence="14">Lipid-binding protein</fullName>
    </alternativeName>
</protein>
<evidence type="ECO:0000256" key="13">
    <source>
        <dbReference type="ARBA" id="ARBA00025198"/>
    </source>
</evidence>
<comment type="caution">
    <text evidence="16">The sequence shown here is derived from an EMBL/GenBank/DDBJ whole genome shotgun (WGS) entry which is preliminary data.</text>
</comment>
<dbReference type="InterPro" id="IPR020537">
    <property type="entry name" value="ATP_synth_F0_csu_DDCD_BS"/>
</dbReference>
<evidence type="ECO:0000256" key="1">
    <source>
        <dbReference type="ARBA" id="ARBA00004651"/>
    </source>
</evidence>
<keyword evidence="17" id="KW-1185">Reference proteome</keyword>
<evidence type="ECO:0000256" key="4">
    <source>
        <dbReference type="ARBA" id="ARBA00022475"/>
    </source>
</evidence>
<keyword evidence="12 14" id="KW-0066">ATP synthesis</keyword>
<dbReference type="InterPro" id="IPR000454">
    <property type="entry name" value="ATP_synth_F0_csu"/>
</dbReference>
<evidence type="ECO:0000256" key="9">
    <source>
        <dbReference type="ARBA" id="ARBA00023065"/>
    </source>
</evidence>
<dbReference type="GO" id="GO:0005886">
    <property type="term" value="C:plasma membrane"/>
    <property type="evidence" value="ECO:0007669"/>
    <property type="project" value="UniProtKB-SubCell"/>
</dbReference>
<dbReference type="GO" id="GO:0046933">
    <property type="term" value="F:proton-transporting ATP synthase activity, rotational mechanism"/>
    <property type="evidence" value="ECO:0007669"/>
    <property type="project" value="UniProtKB-UniRule"/>
</dbReference>
<dbReference type="FunFam" id="1.20.20.10:FF:000002">
    <property type="entry name" value="ATP synthase subunit c"/>
    <property type="match status" value="1"/>
</dbReference>
<evidence type="ECO:0000256" key="3">
    <source>
        <dbReference type="ARBA" id="ARBA00022448"/>
    </source>
</evidence>
<dbReference type="PROSITE" id="PS00605">
    <property type="entry name" value="ATPASE_C"/>
    <property type="match status" value="1"/>
</dbReference>
<feature type="site" description="Reversibly protonated during proton transport" evidence="14">
    <location>
        <position position="67"/>
    </location>
</feature>
<keyword evidence="7 14" id="KW-0375">Hydrogen ion transport</keyword>
<dbReference type="InterPro" id="IPR035921">
    <property type="entry name" value="F/V-ATP_Csub_sf"/>
</dbReference>
<keyword evidence="10 14" id="KW-0446">Lipid-binding</keyword>
<organism evidence="16 17">
    <name type="scientific">Microbacterium aerolatum</name>
    <dbReference type="NCBI Taxonomy" id="153731"/>
    <lineage>
        <taxon>Bacteria</taxon>
        <taxon>Bacillati</taxon>
        <taxon>Actinomycetota</taxon>
        <taxon>Actinomycetes</taxon>
        <taxon>Micrococcales</taxon>
        <taxon>Microbacteriaceae</taxon>
        <taxon>Microbacterium</taxon>
    </lineage>
</organism>
<evidence type="ECO:0000256" key="10">
    <source>
        <dbReference type="ARBA" id="ARBA00023121"/>
    </source>
</evidence>
<evidence type="ECO:0000256" key="8">
    <source>
        <dbReference type="ARBA" id="ARBA00022989"/>
    </source>
</evidence>
<comment type="similarity">
    <text evidence="2 14">Belongs to the ATPase C chain family.</text>
</comment>
<dbReference type="InterPro" id="IPR002379">
    <property type="entry name" value="ATPase_proteolipid_c-like_dom"/>
</dbReference>
<keyword evidence="4 14" id="KW-1003">Cell membrane</keyword>
<dbReference type="InterPro" id="IPR005953">
    <property type="entry name" value="ATP_synth_csu_bac/chlpt"/>
</dbReference>
<dbReference type="EMBL" id="BJUW01000001">
    <property type="protein sequence ID" value="GEK85071.1"/>
    <property type="molecule type" value="Genomic_DNA"/>
</dbReference>
<dbReference type="NCBIfam" id="TIGR01260">
    <property type="entry name" value="ATP_synt_c"/>
    <property type="match status" value="1"/>
</dbReference>
<dbReference type="PANTHER" id="PTHR10031:SF0">
    <property type="entry name" value="ATPASE PROTEIN 9"/>
    <property type="match status" value="1"/>
</dbReference>
<feature type="transmembrane region" description="Helical" evidence="14">
    <location>
        <begin position="20"/>
        <end position="38"/>
    </location>
</feature>
<dbReference type="InterPro" id="IPR038662">
    <property type="entry name" value="ATP_synth_F0_csu_sf"/>
</dbReference>
<feature type="domain" description="V-ATPase proteolipid subunit C-like" evidence="15">
    <location>
        <begin position="22"/>
        <end position="80"/>
    </location>
</feature>
<dbReference type="GO" id="GO:0033177">
    <property type="term" value="C:proton-transporting two-sector ATPase complex, proton-transporting domain"/>
    <property type="evidence" value="ECO:0007669"/>
    <property type="project" value="InterPro"/>
</dbReference>
<comment type="function">
    <text evidence="14">Key component of the F(0) channel; it plays a direct role in translocation across the membrane. A homomeric c-ring of between 10-14 subunits forms the central stalk rotor element with the F(1) delta and epsilon subunits.</text>
</comment>
<evidence type="ECO:0000313" key="17">
    <source>
        <dbReference type="Proteomes" id="UP000321225"/>
    </source>
</evidence>
<evidence type="ECO:0000256" key="12">
    <source>
        <dbReference type="ARBA" id="ARBA00023310"/>
    </source>
</evidence>
<comment type="function">
    <text evidence="13 14">F(1)F(0) ATP synthase produces ATP from ADP in the presence of a proton or sodium gradient. F-type ATPases consist of two structural domains, F(1) containing the extramembraneous catalytic core and F(0) containing the membrane proton channel, linked together by a central stalk and a peripheral stalk. During catalysis, ATP synthesis in the catalytic domain of F(1) is coupled via a rotary mechanism of the central stalk subunits to proton translocation.</text>
</comment>
<evidence type="ECO:0000256" key="2">
    <source>
        <dbReference type="ARBA" id="ARBA00006704"/>
    </source>
</evidence>
<gene>
    <name evidence="14" type="primary">atpE</name>
    <name evidence="16" type="ORF">MAE01_02470</name>
</gene>
<evidence type="ECO:0000256" key="11">
    <source>
        <dbReference type="ARBA" id="ARBA00023136"/>
    </source>
</evidence>